<dbReference type="EMBL" id="AOUO01000011">
    <property type="protein sequence ID" value="EOD70411.1"/>
    <property type="molecule type" value="Genomic_DNA"/>
</dbReference>
<gene>
    <name evidence="2" type="ORF">H480_00962</name>
</gene>
<protein>
    <submittedName>
        <fullName evidence="2">Uncharacterized protein</fullName>
    </submittedName>
</protein>
<dbReference type="Proteomes" id="UP000014139">
    <property type="component" value="Unassembled WGS sequence"/>
</dbReference>
<keyword evidence="1" id="KW-0732">Signal</keyword>
<feature type="signal peptide" evidence="1">
    <location>
        <begin position="1"/>
        <end position="19"/>
    </location>
</feature>
<accession>R1ID30</accession>
<name>R1ID30_9PSEU</name>
<organism evidence="2 3">
    <name type="scientific">Amycolatopsis vancoresmycina DSM 44592</name>
    <dbReference type="NCBI Taxonomy" id="1292037"/>
    <lineage>
        <taxon>Bacteria</taxon>
        <taxon>Bacillati</taxon>
        <taxon>Actinomycetota</taxon>
        <taxon>Actinomycetes</taxon>
        <taxon>Pseudonocardiales</taxon>
        <taxon>Pseudonocardiaceae</taxon>
        <taxon>Amycolatopsis</taxon>
    </lineage>
</organism>
<reference evidence="2 3" key="1">
    <citation type="submission" date="2013-02" db="EMBL/GenBank/DDBJ databases">
        <title>Draft genome sequence of Amycolatopsis vancoresmycina strain DSM 44592T.</title>
        <authorList>
            <person name="Kumar S."/>
            <person name="Kaur N."/>
            <person name="Kaur C."/>
            <person name="Raghava G.P.S."/>
            <person name="Mayilraj S."/>
        </authorList>
    </citation>
    <scope>NUCLEOTIDE SEQUENCE [LARGE SCALE GENOMIC DNA]</scope>
    <source>
        <strain evidence="2 3">DSM 44592</strain>
    </source>
</reference>
<evidence type="ECO:0000313" key="2">
    <source>
        <dbReference type="EMBL" id="EOD70411.1"/>
    </source>
</evidence>
<dbReference type="PATRIC" id="fig|1292037.4.peg.188"/>
<evidence type="ECO:0000256" key="1">
    <source>
        <dbReference type="SAM" id="SignalP"/>
    </source>
</evidence>
<feature type="chain" id="PRO_5004352626" evidence="1">
    <location>
        <begin position="20"/>
        <end position="96"/>
    </location>
</feature>
<dbReference type="eggNOG" id="ENOG5032MH0">
    <property type="taxonomic scope" value="Bacteria"/>
</dbReference>
<keyword evidence="3" id="KW-1185">Reference proteome</keyword>
<dbReference type="AlphaFoldDB" id="R1ID30"/>
<proteinExistence type="predicted"/>
<comment type="caution">
    <text evidence="2">The sequence shown here is derived from an EMBL/GenBank/DDBJ whole genome shotgun (WGS) entry which is preliminary data.</text>
</comment>
<evidence type="ECO:0000313" key="3">
    <source>
        <dbReference type="Proteomes" id="UP000014139"/>
    </source>
</evidence>
<sequence>MIASGVALLTGATTVPAHAAGVIQNFSATATTLNAVNEISYFPLGPIIPLPVSISRVVDGSPQVVASGKGFVQYQCNGTAVTTYTALDRQLTVPCG</sequence>